<evidence type="ECO:0000313" key="3">
    <source>
        <dbReference type="Proteomes" id="UP000054408"/>
    </source>
</evidence>
<dbReference type="InterPro" id="IPR052050">
    <property type="entry name" value="SecEffector_AnkRepeat"/>
</dbReference>
<dbReference type="PANTHER" id="PTHR46586:SF4">
    <property type="match status" value="1"/>
</dbReference>
<organism evidence="2 3">
    <name type="scientific">Thecamonas trahens ATCC 50062</name>
    <dbReference type="NCBI Taxonomy" id="461836"/>
    <lineage>
        <taxon>Eukaryota</taxon>
        <taxon>Apusozoa</taxon>
        <taxon>Apusomonadida</taxon>
        <taxon>Apusomonadidae</taxon>
        <taxon>Thecamonas</taxon>
    </lineage>
</organism>
<reference evidence="2 3" key="1">
    <citation type="submission" date="2010-05" db="EMBL/GenBank/DDBJ databases">
        <title>The Genome Sequence of Thecamonas trahens ATCC 50062.</title>
        <authorList>
            <consortium name="The Broad Institute Genome Sequencing Platform"/>
            <person name="Russ C."/>
            <person name="Cuomo C."/>
            <person name="Shea T."/>
            <person name="Young S.K."/>
            <person name="Zeng Q."/>
            <person name="Koehrsen M."/>
            <person name="Haas B."/>
            <person name="Borodovsky M."/>
            <person name="Guigo R."/>
            <person name="Alvarado L."/>
            <person name="Berlin A."/>
            <person name="Bochicchio J."/>
            <person name="Borenstein D."/>
            <person name="Chapman S."/>
            <person name="Chen Z."/>
            <person name="Freedman E."/>
            <person name="Gellesch M."/>
            <person name="Goldberg J."/>
            <person name="Griggs A."/>
            <person name="Gujja S."/>
            <person name="Heilman E."/>
            <person name="Heiman D."/>
            <person name="Hepburn T."/>
            <person name="Howarth C."/>
            <person name="Jen D."/>
            <person name="Larson L."/>
            <person name="Mehta T."/>
            <person name="Park D."/>
            <person name="Pearson M."/>
            <person name="Roberts A."/>
            <person name="Saif S."/>
            <person name="Shenoy N."/>
            <person name="Sisk P."/>
            <person name="Stolte C."/>
            <person name="Sykes S."/>
            <person name="Thomson T."/>
            <person name="Walk T."/>
            <person name="White J."/>
            <person name="Yandava C."/>
            <person name="Burger G."/>
            <person name="Gray M.W."/>
            <person name="Holland P.W.H."/>
            <person name="King N."/>
            <person name="Lang F.B.F."/>
            <person name="Roger A.J."/>
            <person name="Ruiz-Trillo I."/>
            <person name="Lander E."/>
            <person name="Nusbaum C."/>
        </authorList>
    </citation>
    <scope>NUCLEOTIDE SEQUENCE [LARGE SCALE GENOMIC DNA]</scope>
    <source>
        <strain evidence="2 3">ATCC 50062</strain>
    </source>
</reference>
<dbReference type="RefSeq" id="XP_013755031.1">
    <property type="nucleotide sequence ID" value="XM_013899577.1"/>
</dbReference>
<sequence length="538" mass="57522">MGLINLPTELLHAIAYHTQLLTIADVNASLLTQTLAAAMVHDVDAGVWQDRLIDACLAHPYFHVGHSACLVLRRAATLGNVRVVAAVAGHPAADLRKCRSQAIYGAVDNGHVDVVALFPHFRGNAFHPFPVHLIARAISKGIAPMVHKLTSMASRHQLDSVRLVVKSSLLGAPRMAFVQGAIDIAPDAIRAVFEHVPTATIDAALPMLCLPALLQADAAAIMARVAPHHAAVFAAATSGNLPALRCALDNASEVTCPDLLDTALSLAMACGHVEAMDMIADVLPMPLLNIIPQALLIAVGRSHLRTIERLADIARPVFTTSVTASLFQAAVALGYIECVDFLIQRMDAWHPNRCYSHGTLVAAAIRSGSVATFERVSNLPDFNTTAVMRAGRDMFSILVRTDGYDMLNAIADFAARNASLAEHTNFFFFSMTVAMSFADCVDRGHAPDLAAVLSRAAIPRTVFTRLLASLFITDVQAAAIHAVLALYDANKPNLDAPPGASSPPGASTSTTSRPIQKSRKRNKRKRGQAQDSPEVTQW</sequence>
<dbReference type="Gene3D" id="1.25.40.20">
    <property type="entry name" value="Ankyrin repeat-containing domain"/>
    <property type="match status" value="1"/>
</dbReference>
<gene>
    <name evidence="2" type="ORF">AMSG_08594</name>
</gene>
<evidence type="ECO:0008006" key="4">
    <source>
        <dbReference type="Google" id="ProtNLM"/>
    </source>
</evidence>
<feature type="compositionally biased region" description="Basic residues" evidence="1">
    <location>
        <begin position="516"/>
        <end position="527"/>
    </location>
</feature>
<accession>A0A0L0DJY5</accession>
<evidence type="ECO:0000256" key="1">
    <source>
        <dbReference type="SAM" id="MobiDB-lite"/>
    </source>
</evidence>
<feature type="compositionally biased region" description="Polar residues" evidence="1">
    <location>
        <begin position="529"/>
        <end position="538"/>
    </location>
</feature>
<evidence type="ECO:0000313" key="2">
    <source>
        <dbReference type="EMBL" id="KNC52714.1"/>
    </source>
</evidence>
<proteinExistence type="predicted"/>
<dbReference type="Proteomes" id="UP000054408">
    <property type="component" value="Unassembled WGS sequence"/>
</dbReference>
<protein>
    <recommendedName>
        <fullName evidence="4">Ankyrin repeat protein</fullName>
    </recommendedName>
</protein>
<dbReference type="EMBL" id="GL349475">
    <property type="protein sequence ID" value="KNC52714.1"/>
    <property type="molecule type" value="Genomic_DNA"/>
</dbReference>
<feature type="region of interest" description="Disordered" evidence="1">
    <location>
        <begin position="495"/>
        <end position="538"/>
    </location>
</feature>
<feature type="compositionally biased region" description="Low complexity" evidence="1">
    <location>
        <begin position="496"/>
        <end position="512"/>
    </location>
</feature>
<dbReference type="AlphaFoldDB" id="A0A0L0DJY5"/>
<dbReference type="SUPFAM" id="SSF48403">
    <property type="entry name" value="Ankyrin repeat"/>
    <property type="match status" value="1"/>
</dbReference>
<name>A0A0L0DJY5_THETB</name>
<dbReference type="InterPro" id="IPR036770">
    <property type="entry name" value="Ankyrin_rpt-contain_sf"/>
</dbReference>
<keyword evidence="3" id="KW-1185">Reference proteome</keyword>
<dbReference type="GeneID" id="25567249"/>
<dbReference type="PANTHER" id="PTHR46586">
    <property type="entry name" value="ANKYRIN REPEAT-CONTAINING PROTEIN"/>
    <property type="match status" value="1"/>
</dbReference>